<feature type="region of interest" description="Disordered" evidence="1">
    <location>
        <begin position="1"/>
        <end position="67"/>
    </location>
</feature>
<dbReference type="EMBL" id="PGOL01000566">
    <property type="protein sequence ID" value="PKI68226.1"/>
    <property type="molecule type" value="Genomic_DNA"/>
</dbReference>
<gene>
    <name evidence="2" type="ORF">CRG98_011362</name>
</gene>
<feature type="compositionally biased region" description="Basic and acidic residues" evidence="1">
    <location>
        <begin position="1"/>
        <end position="10"/>
    </location>
</feature>
<reference evidence="2 3" key="1">
    <citation type="submission" date="2017-11" db="EMBL/GenBank/DDBJ databases">
        <title>De-novo sequencing of pomegranate (Punica granatum L.) genome.</title>
        <authorList>
            <person name="Akparov Z."/>
            <person name="Amiraslanov A."/>
            <person name="Hajiyeva S."/>
            <person name="Abbasov M."/>
            <person name="Kaur K."/>
            <person name="Hamwieh A."/>
            <person name="Solovyev V."/>
            <person name="Salamov A."/>
            <person name="Braich B."/>
            <person name="Kosarev P."/>
            <person name="Mahmoud A."/>
            <person name="Hajiyev E."/>
            <person name="Babayeva S."/>
            <person name="Izzatullayeva V."/>
            <person name="Mammadov A."/>
            <person name="Mammadov A."/>
            <person name="Sharifova S."/>
            <person name="Ojaghi J."/>
            <person name="Eynullazada K."/>
            <person name="Bayramov B."/>
            <person name="Abdulazimova A."/>
            <person name="Shahmuradov I."/>
        </authorList>
    </citation>
    <scope>NUCLEOTIDE SEQUENCE [LARGE SCALE GENOMIC DNA]</scope>
    <source>
        <strain evidence="3">cv. AG2017</strain>
        <tissue evidence="2">Leaf</tissue>
    </source>
</reference>
<evidence type="ECO:0000313" key="3">
    <source>
        <dbReference type="Proteomes" id="UP000233551"/>
    </source>
</evidence>
<feature type="compositionally biased region" description="Basic and acidic residues" evidence="1">
    <location>
        <begin position="115"/>
        <end position="124"/>
    </location>
</feature>
<dbReference type="AlphaFoldDB" id="A0A2I0KKB5"/>
<organism evidence="2 3">
    <name type="scientific">Punica granatum</name>
    <name type="common">Pomegranate</name>
    <dbReference type="NCBI Taxonomy" id="22663"/>
    <lineage>
        <taxon>Eukaryota</taxon>
        <taxon>Viridiplantae</taxon>
        <taxon>Streptophyta</taxon>
        <taxon>Embryophyta</taxon>
        <taxon>Tracheophyta</taxon>
        <taxon>Spermatophyta</taxon>
        <taxon>Magnoliopsida</taxon>
        <taxon>eudicotyledons</taxon>
        <taxon>Gunneridae</taxon>
        <taxon>Pentapetalae</taxon>
        <taxon>rosids</taxon>
        <taxon>malvids</taxon>
        <taxon>Myrtales</taxon>
        <taxon>Lythraceae</taxon>
        <taxon>Punica</taxon>
    </lineage>
</organism>
<comment type="caution">
    <text evidence="2">The sequence shown here is derived from an EMBL/GenBank/DDBJ whole genome shotgun (WGS) entry which is preliminary data.</text>
</comment>
<keyword evidence="3" id="KW-1185">Reference proteome</keyword>
<sequence length="124" mass="13427">MAAWRTEPRVTHYLGHPPPRTQPSKSSSLSSGSRGTAFAGRSPRKMNNLSTSANYKGNPPRLTPSYRGTIKSWHGRILPWRGLGRGPVKVPTHLRIDTSIRPSPGAGAFHGNGHSHLECGGRSI</sequence>
<accession>A0A2I0KKB5</accession>
<dbReference type="Proteomes" id="UP000233551">
    <property type="component" value="Unassembled WGS sequence"/>
</dbReference>
<name>A0A2I0KKB5_PUNGR</name>
<evidence type="ECO:0000313" key="2">
    <source>
        <dbReference type="EMBL" id="PKI68226.1"/>
    </source>
</evidence>
<feature type="compositionally biased region" description="Polar residues" evidence="1">
    <location>
        <begin position="45"/>
        <end position="55"/>
    </location>
</feature>
<evidence type="ECO:0000256" key="1">
    <source>
        <dbReference type="SAM" id="MobiDB-lite"/>
    </source>
</evidence>
<feature type="region of interest" description="Disordered" evidence="1">
    <location>
        <begin position="97"/>
        <end position="124"/>
    </location>
</feature>
<proteinExistence type="predicted"/>
<protein>
    <submittedName>
        <fullName evidence="2">Uncharacterized protein</fullName>
    </submittedName>
</protein>
<feature type="compositionally biased region" description="Low complexity" evidence="1">
    <location>
        <begin position="24"/>
        <end position="33"/>
    </location>
</feature>